<dbReference type="SUPFAM" id="SSF103481">
    <property type="entry name" value="Multidrug resistance efflux transporter EmrE"/>
    <property type="match status" value="1"/>
</dbReference>
<keyword evidence="3" id="KW-0812">Transmembrane</keyword>
<dbReference type="RefSeq" id="WP_377497760.1">
    <property type="nucleotide sequence ID" value="NZ_JBHMDO010000033.1"/>
</dbReference>
<feature type="transmembrane region" description="Helical" evidence="3">
    <location>
        <begin position="61"/>
        <end position="81"/>
    </location>
</feature>
<dbReference type="InterPro" id="IPR037185">
    <property type="entry name" value="EmrE-like"/>
</dbReference>
<comment type="subcellular location">
    <subcellularLocation>
        <location evidence="1">Endomembrane system</location>
        <topology evidence="1">Multi-pass membrane protein</topology>
    </subcellularLocation>
</comment>
<evidence type="ECO:0000256" key="2">
    <source>
        <dbReference type="ARBA" id="ARBA00007362"/>
    </source>
</evidence>
<evidence type="ECO:0000256" key="3">
    <source>
        <dbReference type="SAM" id="Phobius"/>
    </source>
</evidence>
<evidence type="ECO:0000313" key="6">
    <source>
        <dbReference type="Proteomes" id="UP001589747"/>
    </source>
</evidence>
<dbReference type="Gene3D" id="1.10.3730.20">
    <property type="match status" value="1"/>
</dbReference>
<dbReference type="EMBL" id="JBHMDO010000033">
    <property type="protein sequence ID" value="MFB9328453.1"/>
    <property type="molecule type" value="Genomic_DNA"/>
</dbReference>
<feature type="domain" description="EamA" evidence="4">
    <location>
        <begin position="9"/>
        <end position="104"/>
    </location>
</feature>
<protein>
    <submittedName>
        <fullName evidence="5">EamA family transporter</fullName>
    </submittedName>
</protein>
<keyword evidence="3" id="KW-1133">Transmembrane helix</keyword>
<feature type="transmembrane region" description="Helical" evidence="3">
    <location>
        <begin position="36"/>
        <end position="55"/>
    </location>
</feature>
<dbReference type="Proteomes" id="UP001589747">
    <property type="component" value="Unassembled WGS sequence"/>
</dbReference>
<comment type="caution">
    <text evidence="5">The sequence shown here is derived from an EMBL/GenBank/DDBJ whole genome shotgun (WGS) entry which is preliminary data.</text>
</comment>
<name>A0ABV5KVL9_9BACL</name>
<dbReference type="Pfam" id="PF00892">
    <property type="entry name" value="EamA"/>
    <property type="match status" value="1"/>
</dbReference>
<feature type="transmembrane region" description="Helical" evidence="3">
    <location>
        <begin position="6"/>
        <end position="24"/>
    </location>
</feature>
<evidence type="ECO:0000259" key="4">
    <source>
        <dbReference type="Pfam" id="PF00892"/>
    </source>
</evidence>
<dbReference type="InterPro" id="IPR000620">
    <property type="entry name" value="EamA_dom"/>
</dbReference>
<gene>
    <name evidence="5" type="ORF">ACFFSY_21180</name>
</gene>
<keyword evidence="6" id="KW-1185">Reference proteome</keyword>
<accession>A0ABV5KVL9</accession>
<reference evidence="5 6" key="1">
    <citation type="submission" date="2024-09" db="EMBL/GenBank/DDBJ databases">
        <authorList>
            <person name="Sun Q."/>
            <person name="Mori K."/>
        </authorList>
    </citation>
    <scope>NUCLEOTIDE SEQUENCE [LARGE SCALE GENOMIC DNA]</scope>
    <source>
        <strain evidence="5 6">TISTR 2452</strain>
    </source>
</reference>
<evidence type="ECO:0000256" key="1">
    <source>
        <dbReference type="ARBA" id="ARBA00004127"/>
    </source>
</evidence>
<organism evidence="5 6">
    <name type="scientific">Paenibacillus aurantiacus</name>
    <dbReference type="NCBI Taxonomy" id="1936118"/>
    <lineage>
        <taxon>Bacteria</taxon>
        <taxon>Bacillati</taxon>
        <taxon>Bacillota</taxon>
        <taxon>Bacilli</taxon>
        <taxon>Bacillales</taxon>
        <taxon>Paenibacillaceae</taxon>
        <taxon>Paenibacillus</taxon>
    </lineage>
</organism>
<keyword evidence="3" id="KW-0472">Membrane</keyword>
<evidence type="ECO:0000313" key="5">
    <source>
        <dbReference type="EMBL" id="MFB9328453.1"/>
    </source>
</evidence>
<sequence length="105" mass="11576">MTTSLHFLLLIAMTVFGSFGGAFFKRYSARKQFMMLSAGGACYGTGALLNIYLLTKLPYTLVLPANSLTFVWTLLLAKWWFGEKIGKFKIAGTLVIMSGLVLLVL</sequence>
<proteinExistence type="inferred from homology"/>
<comment type="similarity">
    <text evidence="2">Belongs to the EamA transporter family.</text>
</comment>